<reference evidence="4" key="1">
    <citation type="submission" date="2023-07" db="EMBL/GenBank/DDBJ databases">
        <title>30 novel species of actinomycetes from the DSMZ collection.</title>
        <authorList>
            <person name="Nouioui I."/>
        </authorList>
    </citation>
    <scope>NUCLEOTIDE SEQUENCE [LARGE SCALE GENOMIC DNA]</scope>
    <source>
        <strain evidence="4">DSM 45834</strain>
    </source>
</reference>
<proteinExistence type="predicted"/>
<feature type="transmembrane region" description="Helical" evidence="2">
    <location>
        <begin position="167"/>
        <end position="185"/>
    </location>
</feature>
<protein>
    <submittedName>
        <fullName evidence="3">Uncharacterized protein</fullName>
    </submittedName>
</protein>
<name>A0ABU2N8F9_9PSEU</name>
<evidence type="ECO:0000256" key="1">
    <source>
        <dbReference type="SAM" id="MobiDB-lite"/>
    </source>
</evidence>
<feature type="transmembrane region" description="Helical" evidence="2">
    <location>
        <begin position="136"/>
        <end position="161"/>
    </location>
</feature>
<keyword evidence="4" id="KW-1185">Reference proteome</keyword>
<feature type="region of interest" description="Disordered" evidence="1">
    <location>
        <begin position="1"/>
        <end position="30"/>
    </location>
</feature>
<comment type="caution">
    <text evidence="3">The sequence shown here is derived from an EMBL/GenBank/DDBJ whole genome shotgun (WGS) entry which is preliminary data.</text>
</comment>
<feature type="region of interest" description="Disordered" evidence="1">
    <location>
        <begin position="191"/>
        <end position="229"/>
    </location>
</feature>
<dbReference type="Proteomes" id="UP001183202">
    <property type="component" value="Unassembled WGS sequence"/>
</dbReference>
<organism evidence="3 4">
    <name type="scientific">Pseudonocardia charpentierae</name>
    <dbReference type="NCBI Taxonomy" id="3075545"/>
    <lineage>
        <taxon>Bacteria</taxon>
        <taxon>Bacillati</taxon>
        <taxon>Actinomycetota</taxon>
        <taxon>Actinomycetes</taxon>
        <taxon>Pseudonocardiales</taxon>
        <taxon>Pseudonocardiaceae</taxon>
        <taxon>Pseudonocardia</taxon>
    </lineage>
</organism>
<sequence length="229" mass="23924">MANPLEHPSRGPAGWEPGLPSVRAGDPREGPSMDQATTFYQVLTTASFTLLGIWVGVMQFAHGGWRTDPARHATTLHVTLKFFLPGVVGLASLLGSAGNGGLVWRVTFMLGGLAGAAESVHFLLRGAARPAAIRRLALVDPLLYLAMVVVAFVPAGALAVTPLQAEGMATGLVFVTGLIGVWIALSEQAAADDPAPVQVRTSRPPERPVHPGSPAALSPRRPAPSRALR</sequence>
<dbReference type="RefSeq" id="WP_311555875.1">
    <property type="nucleotide sequence ID" value="NZ_JAVREJ010000005.1"/>
</dbReference>
<accession>A0ABU2N8F9</accession>
<feature type="transmembrane region" description="Helical" evidence="2">
    <location>
        <begin position="38"/>
        <end position="57"/>
    </location>
</feature>
<evidence type="ECO:0000313" key="3">
    <source>
        <dbReference type="EMBL" id="MDT0349842.1"/>
    </source>
</evidence>
<keyword evidence="2" id="KW-0472">Membrane</keyword>
<keyword evidence="2" id="KW-1133">Transmembrane helix</keyword>
<feature type="compositionally biased region" description="Low complexity" evidence="1">
    <location>
        <begin position="213"/>
        <end position="229"/>
    </location>
</feature>
<evidence type="ECO:0000256" key="2">
    <source>
        <dbReference type="SAM" id="Phobius"/>
    </source>
</evidence>
<feature type="transmembrane region" description="Helical" evidence="2">
    <location>
        <begin position="102"/>
        <end position="124"/>
    </location>
</feature>
<evidence type="ECO:0000313" key="4">
    <source>
        <dbReference type="Proteomes" id="UP001183202"/>
    </source>
</evidence>
<gene>
    <name evidence="3" type="ORF">RM445_09950</name>
</gene>
<dbReference type="EMBL" id="JAVREJ010000005">
    <property type="protein sequence ID" value="MDT0349842.1"/>
    <property type="molecule type" value="Genomic_DNA"/>
</dbReference>
<keyword evidence="2" id="KW-0812">Transmembrane</keyword>
<feature type="transmembrane region" description="Helical" evidence="2">
    <location>
        <begin position="78"/>
        <end position="96"/>
    </location>
</feature>